<organism evidence="1 2">
    <name type="scientific">Luteolibacter luteus</name>
    <dbReference type="NCBI Taxonomy" id="2728835"/>
    <lineage>
        <taxon>Bacteria</taxon>
        <taxon>Pseudomonadati</taxon>
        <taxon>Verrucomicrobiota</taxon>
        <taxon>Verrucomicrobiia</taxon>
        <taxon>Verrucomicrobiales</taxon>
        <taxon>Verrucomicrobiaceae</taxon>
        <taxon>Luteolibacter</taxon>
    </lineage>
</organism>
<dbReference type="AlphaFoldDB" id="A0A858RD60"/>
<accession>A0A858RD60</accession>
<keyword evidence="2" id="KW-1185">Reference proteome</keyword>
<evidence type="ECO:0000313" key="1">
    <source>
        <dbReference type="EMBL" id="QJE94329.1"/>
    </source>
</evidence>
<dbReference type="KEGG" id="luo:HHL09_00515"/>
<evidence type="ECO:0000313" key="2">
    <source>
        <dbReference type="Proteomes" id="UP000501812"/>
    </source>
</evidence>
<gene>
    <name evidence="1" type="ORF">HHL09_00515</name>
</gene>
<dbReference type="RefSeq" id="WP_169452550.1">
    <property type="nucleotide sequence ID" value="NZ_CP051774.1"/>
</dbReference>
<protein>
    <submittedName>
        <fullName evidence="1">Uncharacterized protein</fullName>
    </submittedName>
</protein>
<name>A0A858RD60_9BACT</name>
<reference evidence="1 2" key="1">
    <citation type="submission" date="2020-04" db="EMBL/GenBank/DDBJ databases">
        <title>Luteolibacter sp. G-1-1-1 isolated from soil.</title>
        <authorList>
            <person name="Dahal R.H."/>
        </authorList>
    </citation>
    <scope>NUCLEOTIDE SEQUENCE [LARGE SCALE GENOMIC DNA]</scope>
    <source>
        <strain evidence="1 2">G-1-1-1</strain>
    </source>
</reference>
<dbReference type="Proteomes" id="UP000501812">
    <property type="component" value="Chromosome"/>
</dbReference>
<proteinExistence type="predicted"/>
<dbReference type="EMBL" id="CP051774">
    <property type="protein sequence ID" value="QJE94329.1"/>
    <property type="molecule type" value="Genomic_DNA"/>
</dbReference>
<sequence>MQYRLILWREEREDSEGPLWEEISTKPFPRFEQGDLIAAIQSLPKKPDEIFVVSRVEYRFEGIGPERQASQNIYFKIQLGGLSN</sequence>